<dbReference type="Proteomes" id="UP000199158">
    <property type="component" value="Unassembled WGS sequence"/>
</dbReference>
<dbReference type="CDD" id="cd03421">
    <property type="entry name" value="SirA_like_N"/>
    <property type="match status" value="1"/>
</dbReference>
<dbReference type="EMBL" id="FOCG01000001">
    <property type="protein sequence ID" value="SEM51930.1"/>
    <property type="molecule type" value="Genomic_DNA"/>
</dbReference>
<keyword evidence="2" id="KW-0808">Transferase</keyword>
<reference evidence="2 3" key="1">
    <citation type="submission" date="2016-10" db="EMBL/GenBank/DDBJ databases">
        <authorList>
            <person name="de Groot N.N."/>
        </authorList>
    </citation>
    <scope>NUCLEOTIDE SEQUENCE [LARGE SCALE GENOMIC DNA]</scope>
    <source>
        <strain evidence="2 3">CGMCC 1.5070</strain>
    </source>
</reference>
<accession>A0A1H7Z0I4</accession>
<protein>
    <submittedName>
        <fullName evidence="2">TusA-related sulfurtransferase</fullName>
    </submittedName>
</protein>
<proteinExistence type="predicted"/>
<dbReference type="InterPro" id="IPR036868">
    <property type="entry name" value="TusA-like_sf"/>
</dbReference>
<gene>
    <name evidence="2" type="ORF">SAMN05216180_0368</name>
</gene>
<dbReference type="InterPro" id="IPR001455">
    <property type="entry name" value="TusA-like"/>
</dbReference>
<keyword evidence="3" id="KW-1185">Reference proteome</keyword>
<dbReference type="AlphaFoldDB" id="A0A1H7Z0I4"/>
<dbReference type="RefSeq" id="WP_092751069.1">
    <property type="nucleotide sequence ID" value="NZ_FOCG01000001.1"/>
</dbReference>
<organism evidence="2 3">
    <name type="scientific">Hydrogenoanaerobacterium saccharovorans</name>
    <dbReference type="NCBI Taxonomy" id="474960"/>
    <lineage>
        <taxon>Bacteria</taxon>
        <taxon>Bacillati</taxon>
        <taxon>Bacillota</taxon>
        <taxon>Clostridia</taxon>
        <taxon>Eubacteriales</taxon>
        <taxon>Oscillospiraceae</taxon>
        <taxon>Hydrogenoanaerobacterium</taxon>
    </lineage>
</organism>
<dbReference type="GO" id="GO:0016740">
    <property type="term" value="F:transferase activity"/>
    <property type="evidence" value="ECO:0007669"/>
    <property type="project" value="UniProtKB-KW"/>
</dbReference>
<evidence type="ECO:0000259" key="1">
    <source>
        <dbReference type="Pfam" id="PF01206"/>
    </source>
</evidence>
<dbReference type="Gene3D" id="3.30.110.40">
    <property type="entry name" value="TusA-like domain"/>
    <property type="match status" value="1"/>
</dbReference>
<feature type="domain" description="UPF0033" evidence="1">
    <location>
        <begin position="4"/>
        <end position="69"/>
    </location>
</feature>
<dbReference type="Pfam" id="PF01206">
    <property type="entry name" value="TusA"/>
    <property type="match status" value="1"/>
</dbReference>
<sequence>MNNTIDARGLSCPQPVIMLKKVLDAKPNSCELLVDNRTAVENTTRYAENAGYKVTVAQIDDEYHLSIVK</sequence>
<dbReference type="SUPFAM" id="SSF64307">
    <property type="entry name" value="SirA-like"/>
    <property type="match status" value="1"/>
</dbReference>
<name>A0A1H7Z0I4_9FIRM</name>
<dbReference type="STRING" id="474960.SAMN05216180_0368"/>
<dbReference type="OrthoDB" id="9797352at2"/>
<evidence type="ECO:0000313" key="2">
    <source>
        <dbReference type="EMBL" id="SEM51930.1"/>
    </source>
</evidence>
<evidence type="ECO:0000313" key="3">
    <source>
        <dbReference type="Proteomes" id="UP000199158"/>
    </source>
</evidence>